<evidence type="ECO:0000256" key="3">
    <source>
        <dbReference type="ARBA" id="ARBA00022722"/>
    </source>
</evidence>
<dbReference type="PIRSF" id="PIRSF006488">
    <property type="entry name" value="Exonuc_VII_S"/>
    <property type="match status" value="1"/>
</dbReference>
<dbReference type="InterPro" id="IPR037004">
    <property type="entry name" value="Exonuc_VII_ssu_sf"/>
</dbReference>
<keyword evidence="4 6" id="KW-0378">Hydrolase</keyword>
<keyword evidence="2 6" id="KW-0963">Cytoplasm</keyword>
<comment type="subcellular location">
    <subcellularLocation>
        <location evidence="6">Cytoplasm</location>
    </subcellularLocation>
</comment>
<dbReference type="SUPFAM" id="SSF116842">
    <property type="entry name" value="XseB-like"/>
    <property type="match status" value="1"/>
</dbReference>
<reference evidence="9" key="1">
    <citation type="journal article" date="2019" name="Int. J. Syst. Evol. Microbiol.">
        <title>The Global Catalogue of Microorganisms (GCM) 10K type strain sequencing project: providing services to taxonomists for standard genome sequencing and annotation.</title>
        <authorList>
            <consortium name="The Broad Institute Genomics Platform"/>
            <consortium name="The Broad Institute Genome Sequencing Center for Infectious Disease"/>
            <person name="Wu L."/>
            <person name="Ma J."/>
        </authorList>
    </citation>
    <scope>NUCLEOTIDE SEQUENCE [LARGE SCALE GENOMIC DNA]</scope>
    <source>
        <strain evidence="9">KCTC 52366</strain>
    </source>
</reference>
<evidence type="ECO:0000256" key="5">
    <source>
        <dbReference type="ARBA" id="ARBA00022839"/>
    </source>
</evidence>
<keyword evidence="7" id="KW-0175">Coiled coil</keyword>
<dbReference type="Pfam" id="PF02609">
    <property type="entry name" value="Exonuc_VII_S"/>
    <property type="match status" value="1"/>
</dbReference>
<dbReference type="RefSeq" id="WP_275631917.1">
    <property type="nucleotide sequence ID" value="NZ_JARGYD010000002.1"/>
</dbReference>
<comment type="similarity">
    <text evidence="1 6">Belongs to the XseB family.</text>
</comment>
<protein>
    <recommendedName>
        <fullName evidence="6">Exodeoxyribonuclease 7 small subunit</fullName>
        <ecNumber evidence="6">3.1.11.6</ecNumber>
    </recommendedName>
    <alternativeName>
        <fullName evidence="6">Exodeoxyribonuclease VII small subunit</fullName>
        <shortName evidence="6">Exonuclease VII small subunit</shortName>
    </alternativeName>
</protein>
<organism evidence="8 9">
    <name type="scientific">Psychromarinibacter halotolerans</name>
    <dbReference type="NCBI Taxonomy" id="1775175"/>
    <lineage>
        <taxon>Bacteria</taxon>
        <taxon>Pseudomonadati</taxon>
        <taxon>Pseudomonadota</taxon>
        <taxon>Alphaproteobacteria</taxon>
        <taxon>Rhodobacterales</taxon>
        <taxon>Paracoccaceae</taxon>
        <taxon>Psychromarinibacter</taxon>
    </lineage>
</organism>
<evidence type="ECO:0000256" key="7">
    <source>
        <dbReference type="SAM" id="Coils"/>
    </source>
</evidence>
<dbReference type="InterPro" id="IPR003761">
    <property type="entry name" value="Exonuc_VII_S"/>
</dbReference>
<dbReference type="HAMAP" id="MF_00337">
    <property type="entry name" value="Exonuc_7_S"/>
    <property type="match status" value="1"/>
</dbReference>
<comment type="subunit">
    <text evidence="6">Heterooligomer composed of large and small subunits.</text>
</comment>
<evidence type="ECO:0000256" key="4">
    <source>
        <dbReference type="ARBA" id="ARBA00022801"/>
    </source>
</evidence>
<dbReference type="NCBIfam" id="TIGR01280">
    <property type="entry name" value="xseB"/>
    <property type="match status" value="1"/>
</dbReference>
<dbReference type="PANTHER" id="PTHR34137:SF1">
    <property type="entry name" value="EXODEOXYRIBONUCLEASE 7 SMALL SUBUNIT"/>
    <property type="match status" value="1"/>
</dbReference>
<evidence type="ECO:0000256" key="2">
    <source>
        <dbReference type="ARBA" id="ARBA00022490"/>
    </source>
</evidence>
<dbReference type="PANTHER" id="PTHR34137">
    <property type="entry name" value="EXODEOXYRIBONUCLEASE 7 SMALL SUBUNIT"/>
    <property type="match status" value="1"/>
</dbReference>
<comment type="caution">
    <text evidence="8">The sequence shown here is derived from an EMBL/GenBank/DDBJ whole genome shotgun (WGS) entry which is preliminary data.</text>
</comment>
<proteinExistence type="inferred from homology"/>
<dbReference type="NCBIfam" id="NF002139">
    <property type="entry name" value="PRK00977.1-3"/>
    <property type="match status" value="1"/>
</dbReference>
<comment type="function">
    <text evidence="6">Bidirectionally degrades single-stranded DNA into large acid-insoluble oligonucleotides, which are then degraded further into small acid-soluble oligonucleotides.</text>
</comment>
<evidence type="ECO:0000313" key="9">
    <source>
        <dbReference type="Proteomes" id="UP001595632"/>
    </source>
</evidence>
<evidence type="ECO:0000256" key="1">
    <source>
        <dbReference type="ARBA" id="ARBA00009998"/>
    </source>
</evidence>
<comment type="catalytic activity">
    <reaction evidence="6">
        <text>Exonucleolytic cleavage in either 5'- to 3'- or 3'- to 5'-direction to yield nucleoside 5'-phosphates.</text>
        <dbReference type="EC" id="3.1.11.6"/>
    </reaction>
</comment>
<feature type="coiled-coil region" evidence="7">
    <location>
        <begin position="39"/>
        <end position="66"/>
    </location>
</feature>
<keyword evidence="5 6" id="KW-0269">Exonuclease</keyword>
<accession>A0ABV7GQ07</accession>
<gene>
    <name evidence="6" type="primary">xseB</name>
    <name evidence="8" type="ORF">ACFOGP_03885</name>
</gene>
<evidence type="ECO:0000313" key="8">
    <source>
        <dbReference type="EMBL" id="MFC3141832.1"/>
    </source>
</evidence>
<dbReference type="GO" id="GO:0008855">
    <property type="term" value="F:exodeoxyribonuclease VII activity"/>
    <property type="evidence" value="ECO:0007669"/>
    <property type="project" value="UniProtKB-EC"/>
</dbReference>
<sequence length="80" mass="8743">MTDKPVSEMSFEEAMRELEGVVGQLESGDVELEKSIALYERGAALKKRCEEKLKDAEEKVAAITLDETGAPKGTAPFDPQ</sequence>
<dbReference type="EMBL" id="JBHRTB010000010">
    <property type="protein sequence ID" value="MFC3141832.1"/>
    <property type="molecule type" value="Genomic_DNA"/>
</dbReference>
<keyword evidence="3 6" id="KW-0540">Nuclease</keyword>
<dbReference type="Proteomes" id="UP001595632">
    <property type="component" value="Unassembled WGS sequence"/>
</dbReference>
<evidence type="ECO:0000256" key="6">
    <source>
        <dbReference type="HAMAP-Rule" id="MF_00337"/>
    </source>
</evidence>
<dbReference type="Gene3D" id="1.10.287.1040">
    <property type="entry name" value="Exonuclease VII, small subunit"/>
    <property type="match status" value="1"/>
</dbReference>
<dbReference type="EC" id="3.1.11.6" evidence="6"/>
<keyword evidence="9" id="KW-1185">Reference proteome</keyword>
<name>A0ABV7GQ07_9RHOB</name>